<comment type="caution">
    <text evidence="3">The sequence shown here is derived from an EMBL/GenBank/DDBJ whole genome shotgun (WGS) entry which is preliminary data.</text>
</comment>
<dbReference type="Proteomes" id="UP000620124">
    <property type="component" value="Unassembled WGS sequence"/>
</dbReference>
<keyword evidence="1" id="KW-1133">Transmembrane helix</keyword>
<proteinExistence type="predicted"/>
<feature type="domain" description="DUF6535" evidence="2">
    <location>
        <begin position="69"/>
        <end position="121"/>
    </location>
</feature>
<accession>A0A8H6XW72</accession>
<dbReference type="OrthoDB" id="3016665at2759"/>
<dbReference type="AlphaFoldDB" id="A0A8H6XW72"/>
<keyword evidence="1" id="KW-0472">Membrane</keyword>
<sequence length="942" mass="106033">MDSSLDNVDSSPPSDNEKLIKVLQSCFADLAKKQEAQAKKQEEQADKLHQAVEALKPKVPVTDRKIAFWNAYKTLADEHDRDFQQKYSTDLDTALIFAGLFSAVDSTFIIQIQQEIQPHGTPLVVLIAQNLLYVSLFSALLAALLAVLGKQWLMYYLAAGEHGTIEARGLERQRKFDGLRRWKFDAVMQIFPLLLQIGLFLFSAALSTYLWRTHVSLAITVLSLTSVGFISYMALLISAITAPDSPFQTPLAPLVAHFIPTALWRKLKASCGWALSLPLHFIHHLTAACSLYMPKSKDVLPLFLKAKSTTKKNSSTLDVPAPIFNAPFPEPSPEVPAVSWVLETSTDPRTIDVAAAMVPHLQWPSSMDASPHLSRLRDGLLSCFSWHDNDGTTILYEALDGMTLQAIHLGQAYCTLRCSLWPPDAKYNFGYMISLDDAAPELTNVVQNLNGQPALLLGTVNEPVTRWGLRIIPSLRRDSLEGFLAQFDNEIPNLDIQSFTDYLFCILSFLSSVSPCDMAWIDKRQFQGKLVEQIFVALLGSLSTNQISMDTAAKLLYLTSRLAQHNSHYVWDLQALNRQTPIFHFCSSLPHTDGWLGVVLAAGLLSEPFSAWAPHYHEDPSWIYETLECVQTLMNNDEWVNINADRVGGLFNALLYYNAPPAKKHVHILLQALSLPGSISRHAAQLFCQNNIKNWFLDEELQHILQNSSLWASLMLVFPGFGSLGDDLIALGHTLVSIPMWQPFIREKLSSWIMLFFYKHWVVENWTVVEKYNSVLSQLWTDTGEYAFVNNGEKALGLTFVALSKLWAETDFDNPGRWTEFFQILRCTIWVAVRTGYPIPHYSNEDAGITPRFIVAFSRPLYDTLIRAAAAIKALTVPKNNMTALQEIFPSKQDILGNITKIIETVANKMPHLVGDLEHQLDRYKLREQLNEEVDKIEKSLQ</sequence>
<name>A0A8H6XW72_9AGAR</name>
<dbReference type="InterPro" id="IPR045338">
    <property type="entry name" value="DUF6535"/>
</dbReference>
<evidence type="ECO:0000313" key="3">
    <source>
        <dbReference type="EMBL" id="KAF7348683.1"/>
    </source>
</evidence>
<feature type="transmembrane region" description="Helical" evidence="1">
    <location>
        <begin position="124"/>
        <end position="148"/>
    </location>
</feature>
<gene>
    <name evidence="3" type="ORF">MVEN_01387100</name>
</gene>
<dbReference type="EMBL" id="JACAZI010000011">
    <property type="protein sequence ID" value="KAF7348683.1"/>
    <property type="molecule type" value="Genomic_DNA"/>
</dbReference>
<evidence type="ECO:0000313" key="4">
    <source>
        <dbReference type="Proteomes" id="UP000620124"/>
    </source>
</evidence>
<feature type="transmembrane region" description="Helical" evidence="1">
    <location>
        <begin position="91"/>
        <end position="112"/>
    </location>
</feature>
<feature type="transmembrane region" description="Helical" evidence="1">
    <location>
        <begin position="190"/>
        <end position="211"/>
    </location>
</feature>
<keyword evidence="4" id="KW-1185">Reference proteome</keyword>
<organism evidence="3 4">
    <name type="scientific">Mycena venus</name>
    <dbReference type="NCBI Taxonomy" id="2733690"/>
    <lineage>
        <taxon>Eukaryota</taxon>
        <taxon>Fungi</taxon>
        <taxon>Dikarya</taxon>
        <taxon>Basidiomycota</taxon>
        <taxon>Agaricomycotina</taxon>
        <taxon>Agaricomycetes</taxon>
        <taxon>Agaricomycetidae</taxon>
        <taxon>Agaricales</taxon>
        <taxon>Marasmiineae</taxon>
        <taxon>Mycenaceae</taxon>
        <taxon>Mycena</taxon>
    </lineage>
</organism>
<evidence type="ECO:0000256" key="1">
    <source>
        <dbReference type="SAM" id="Phobius"/>
    </source>
</evidence>
<feature type="transmembrane region" description="Helical" evidence="1">
    <location>
        <begin position="217"/>
        <end position="240"/>
    </location>
</feature>
<dbReference type="Pfam" id="PF20153">
    <property type="entry name" value="DUF6535"/>
    <property type="match status" value="2"/>
</dbReference>
<reference evidence="3" key="1">
    <citation type="submission" date="2020-05" db="EMBL/GenBank/DDBJ databases">
        <title>Mycena genomes resolve the evolution of fungal bioluminescence.</title>
        <authorList>
            <person name="Tsai I.J."/>
        </authorList>
    </citation>
    <scope>NUCLEOTIDE SEQUENCE</scope>
    <source>
        <strain evidence="3">CCC161011</strain>
    </source>
</reference>
<evidence type="ECO:0000259" key="2">
    <source>
        <dbReference type="Pfam" id="PF20153"/>
    </source>
</evidence>
<feature type="domain" description="DUF6535" evidence="2">
    <location>
        <begin position="128"/>
        <end position="211"/>
    </location>
</feature>
<protein>
    <recommendedName>
        <fullName evidence="2">DUF6535 domain-containing protein</fullName>
    </recommendedName>
</protein>
<keyword evidence="1" id="KW-0812">Transmembrane</keyword>